<dbReference type="Proteomes" id="UP000294558">
    <property type="component" value="Unassembled WGS sequence"/>
</dbReference>
<name>A0A4R7I651_9ACTN</name>
<proteinExistence type="inferred from homology"/>
<dbReference type="InterPro" id="IPR029044">
    <property type="entry name" value="Nucleotide-diphossugar_trans"/>
</dbReference>
<evidence type="ECO:0000259" key="5">
    <source>
        <dbReference type="Pfam" id="PF00535"/>
    </source>
</evidence>
<feature type="domain" description="Glycosyltransferase 2-like" evidence="5">
    <location>
        <begin position="25"/>
        <end position="156"/>
    </location>
</feature>
<protein>
    <submittedName>
        <fullName evidence="6">GT2 family glycosyltransferase</fullName>
    </submittedName>
</protein>
<dbReference type="AlphaFoldDB" id="A0A4R7I651"/>
<evidence type="ECO:0000256" key="4">
    <source>
        <dbReference type="ARBA" id="ARBA00022679"/>
    </source>
</evidence>
<comment type="caution">
    <text evidence="6">The sequence shown here is derived from an EMBL/GenBank/DDBJ whole genome shotgun (WGS) entry which is preliminary data.</text>
</comment>
<keyword evidence="7" id="KW-1185">Reference proteome</keyword>
<dbReference type="Gene3D" id="3.90.550.10">
    <property type="entry name" value="Spore Coat Polysaccharide Biosynthesis Protein SpsA, Chain A"/>
    <property type="match status" value="1"/>
</dbReference>
<dbReference type="RefSeq" id="WP_133870711.1">
    <property type="nucleotide sequence ID" value="NZ_SOAU01000001.1"/>
</dbReference>
<dbReference type="PANTHER" id="PTHR43179">
    <property type="entry name" value="RHAMNOSYLTRANSFERASE WBBL"/>
    <property type="match status" value="1"/>
</dbReference>
<organism evidence="6 7">
    <name type="scientific">Ilumatobacter fluminis</name>
    <dbReference type="NCBI Taxonomy" id="467091"/>
    <lineage>
        <taxon>Bacteria</taxon>
        <taxon>Bacillati</taxon>
        <taxon>Actinomycetota</taxon>
        <taxon>Acidimicrobiia</taxon>
        <taxon>Acidimicrobiales</taxon>
        <taxon>Ilumatobacteraceae</taxon>
        <taxon>Ilumatobacter</taxon>
    </lineage>
</organism>
<evidence type="ECO:0000313" key="7">
    <source>
        <dbReference type="Proteomes" id="UP000294558"/>
    </source>
</evidence>
<dbReference type="Pfam" id="PF00535">
    <property type="entry name" value="Glycos_transf_2"/>
    <property type="match status" value="1"/>
</dbReference>
<dbReference type="OrthoDB" id="3180470at2"/>
<evidence type="ECO:0000256" key="3">
    <source>
        <dbReference type="ARBA" id="ARBA00022676"/>
    </source>
</evidence>
<dbReference type="SUPFAM" id="SSF53448">
    <property type="entry name" value="Nucleotide-diphospho-sugar transferases"/>
    <property type="match status" value="1"/>
</dbReference>
<comment type="similarity">
    <text evidence="2">Belongs to the glycosyltransferase 2 family.</text>
</comment>
<dbReference type="GO" id="GO:0016757">
    <property type="term" value="F:glycosyltransferase activity"/>
    <property type="evidence" value="ECO:0007669"/>
    <property type="project" value="UniProtKB-KW"/>
</dbReference>
<dbReference type="EMBL" id="SOAU01000001">
    <property type="protein sequence ID" value="TDT18499.1"/>
    <property type="molecule type" value="Genomic_DNA"/>
</dbReference>
<reference evidence="6 7" key="1">
    <citation type="submission" date="2019-03" db="EMBL/GenBank/DDBJ databases">
        <title>Sequencing the genomes of 1000 actinobacteria strains.</title>
        <authorList>
            <person name="Klenk H.-P."/>
        </authorList>
    </citation>
    <scope>NUCLEOTIDE SEQUENCE [LARGE SCALE GENOMIC DNA]</scope>
    <source>
        <strain evidence="6 7">DSM 18936</strain>
    </source>
</reference>
<comment type="pathway">
    <text evidence="1">Cell wall biogenesis; cell wall polysaccharide biosynthesis.</text>
</comment>
<accession>A0A4R7I651</accession>
<gene>
    <name evidence="6" type="ORF">BDK89_4120</name>
</gene>
<evidence type="ECO:0000256" key="2">
    <source>
        <dbReference type="ARBA" id="ARBA00006739"/>
    </source>
</evidence>
<evidence type="ECO:0000313" key="6">
    <source>
        <dbReference type="EMBL" id="TDT18499.1"/>
    </source>
</evidence>
<evidence type="ECO:0000256" key="1">
    <source>
        <dbReference type="ARBA" id="ARBA00004776"/>
    </source>
</evidence>
<sequence length="323" mass="35304">MGAGRVWARHGRSRWSRVTAIRAVCVAVATYRRPDGLDALLSSIEQATAGVPVRVVVVDNDPVGSAKFVADRHAIVARYEIEATPGIAAARNRCLELVEVHEDAIVFVDDDERVSTEWLAALLQAARDYGADIVGGPVVSELPDGVGPWARLHQRRIEPDGSRSGLPATNNALVRTSLLRKAGAPKFDPSFSVSGGSDTDFFWRLKEDHGAHIVWSDTALVYEDVPPERTTLRWLCRRSYRNGAIIARVELRRRGRVLVLARGVARCLRAILRVLGSLIRMQDPWRPLAVDLPRGLGVCGACFGVAVVAYTRQSGTNEATSDD</sequence>
<dbReference type="InterPro" id="IPR001173">
    <property type="entry name" value="Glyco_trans_2-like"/>
</dbReference>
<dbReference type="PANTHER" id="PTHR43179:SF12">
    <property type="entry name" value="GALACTOFURANOSYLTRANSFERASE GLFT2"/>
    <property type="match status" value="1"/>
</dbReference>
<keyword evidence="3" id="KW-0328">Glycosyltransferase</keyword>
<keyword evidence="4 6" id="KW-0808">Transferase</keyword>